<accession>A0A1F7X8D2</accession>
<organism evidence="2 3">
    <name type="scientific">Candidatus Woesebacteria bacterium RBG_13_34_9</name>
    <dbReference type="NCBI Taxonomy" id="1802477"/>
    <lineage>
        <taxon>Bacteria</taxon>
        <taxon>Candidatus Woeseibacteriota</taxon>
    </lineage>
</organism>
<gene>
    <name evidence="2" type="ORF">A2159_01080</name>
</gene>
<dbReference type="AlphaFoldDB" id="A0A1F7X8D2"/>
<reference evidence="2 3" key="1">
    <citation type="journal article" date="2016" name="Nat. Commun.">
        <title>Thousands of microbial genomes shed light on interconnected biogeochemical processes in an aquifer system.</title>
        <authorList>
            <person name="Anantharaman K."/>
            <person name="Brown C.T."/>
            <person name="Hug L.A."/>
            <person name="Sharon I."/>
            <person name="Castelle C.J."/>
            <person name="Probst A.J."/>
            <person name="Thomas B.C."/>
            <person name="Singh A."/>
            <person name="Wilkins M.J."/>
            <person name="Karaoz U."/>
            <person name="Brodie E.L."/>
            <person name="Williams K.H."/>
            <person name="Hubbard S.S."/>
            <person name="Banfield J.F."/>
        </authorList>
    </citation>
    <scope>NUCLEOTIDE SEQUENCE [LARGE SCALE GENOMIC DNA]</scope>
</reference>
<dbReference type="GO" id="GO:0046872">
    <property type="term" value="F:metal ion binding"/>
    <property type="evidence" value="ECO:0007669"/>
    <property type="project" value="InterPro"/>
</dbReference>
<dbReference type="Pfam" id="PF00403">
    <property type="entry name" value="HMA"/>
    <property type="match status" value="1"/>
</dbReference>
<protein>
    <recommendedName>
        <fullName evidence="1">HMA domain-containing protein</fullName>
    </recommendedName>
</protein>
<dbReference type="Gene3D" id="3.30.70.100">
    <property type="match status" value="1"/>
</dbReference>
<dbReference type="SUPFAM" id="SSF55008">
    <property type="entry name" value="HMA, heavy metal-associated domain"/>
    <property type="match status" value="1"/>
</dbReference>
<dbReference type="CDD" id="cd00371">
    <property type="entry name" value="HMA"/>
    <property type="match status" value="1"/>
</dbReference>
<evidence type="ECO:0000259" key="1">
    <source>
        <dbReference type="Pfam" id="PF00403"/>
    </source>
</evidence>
<comment type="caution">
    <text evidence="2">The sequence shown here is derived from an EMBL/GenBank/DDBJ whole genome shotgun (WGS) entry which is preliminary data.</text>
</comment>
<dbReference type="InterPro" id="IPR036163">
    <property type="entry name" value="HMA_dom_sf"/>
</dbReference>
<dbReference type="EMBL" id="MGFP01000002">
    <property type="protein sequence ID" value="OGM10658.1"/>
    <property type="molecule type" value="Genomic_DNA"/>
</dbReference>
<evidence type="ECO:0000313" key="2">
    <source>
        <dbReference type="EMBL" id="OGM10658.1"/>
    </source>
</evidence>
<evidence type="ECO:0000313" key="3">
    <source>
        <dbReference type="Proteomes" id="UP000179219"/>
    </source>
</evidence>
<dbReference type="InterPro" id="IPR006121">
    <property type="entry name" value="HMA_dom"/>
</dbReference>
<dbReference type="Proteomes" id="UP000179219">
    <property type="component" value="Unassembled WGS sequence"/>
</dbReference>
<proteinExistence type="predicted"/>
<sequence length="71" mass="8028">MKRKIYKIEGMDCPSCAQMLELDLEDKGIKSSCDFAGKTLIVESERESDIISVEEILKKSGYSILEKNLVK</sequence>
<feature type="domain" description="HMA" evidence="1">
    <location>
        <begin position="6"/>
        <end position="62"/>
    </location>
</feature>
<name>A0A1F7X8D2_9BACT</name>